<dbReference type="PROSITE" id="PS00356">
    <property type="entry name" value="HTH_LACI_1"/>
    <property type="match status" value="1"/>
</dbReference>
<feature type="domain" description="HTH lacI-type" evidence="4">
    <location>
        <begin position="5"/>
        <end position="59"/>
    </location>
</feature>
<dbReference type="EMBL" id="VDLY02000007">
    <property type="protein sequence ID" value="KAB8165900.1"/>
    <property type="molecule type" value="Genomic_DNA"/>
</dbReference>
<reference evidence="5" key="1">
    <citation type="submission" date="2019-10" db="EMBL/GenBank/DDBJ databases">
        <title>Nonomuraea sp. nov., isolated from Phyllanthus amarus.</title>
        <authorList>
            <person name="Klykleung N."/>
            <person name="Tanasupawat S."/>
        </authorList>
    </citation>
    <scope>NUCLEOTIDE SEQUENCE [LARGE SCALE GENOMIC DNA]</scope>
    <source>
        <strain evidence="5">3MP-10</strain>
    </source>
</reference>
<dbReference type="InterPro" id="IPR010982">
    <property type="entry name" value="Lambda_DNA-bd_dom_sf"/>
</dbReference>
<dbReference type="OrthoDB" id="4268837at2"/>
<dbReference type="Gene3D" id="3.40.50.2300">
    <property type="match status" value="2"/>
</dbReference>
<dbReference type="Proteomes" id="UP000314251">
    <property type="component" value="Unassembled WGS sequence"/>
</dbReference>
<evidence type="ECO:0000256" key="1">
    <source>
        <dbReference type="ARBA" id="ARBA00023015"/>
    </source>
</evidence>
<keyword evidence="2 5" id="KW-0238">DNA-binding</keyword>
<evidence type="ECO:0000256" key="3">
    <source>
        <dbReference type="ARBA" id="ARBA00023163"/>
    </source>
</evidence>
<dbReference type="SMART" id="SM00354">
    <property type="entry name" value="HTH_LACI"/>
    <property type="match status" value="1"/>
</dbReference>
<comment type="caution">
    <text evidence="5">The sequence shown here is derived from an EMBL/GenBank/DDBJ whole genome shotgun (WGS) entry which is preliminary data.</text>
</comment>
<evidence type="ECO:0000259" key="4">
    <source>
        <dbReference type="PROSITE" id="PS50932"/>
    </source>
</evidence>
<dbReference type="AlphaFoldDB" id="A0A5N6ADM8"/>
<dbReference type="CDD" id="cd06267">
    <property type="entry name" value="PBP1_LacI_sugar_binding-like"/>
    <property type="match status" value="1"/>
</dbReference>
<dbReference type="InterPro" id="IPR000843">
    <property type="entry name" value="HTH_LacI"/>
</dbReference>
<gene>
    <name evidence="5" type="ORF">FH607_012355</name>
</gene>
<keyword evidence="1" id="KW-0805">Transcription regulation</keyword>
<keyword evidence="3" id="KW-0804">Transcription</keyword>
<proteinExistence type="predicted"/>
<dbReference type="PANTHER" id="PTHR30146:SF109">
    <property type="entry name" value="HTH-TYPE TRANSCRIPTIONAL REGULATOR GALS"/>
    <property type="match status" value="1"/>
</dbReference>
<keyword evidence="6" id="KW-1185">Reference proteome</keyword>
<evidence type="ECO:0000256" key="2">
    <source>
        <dbReference type="ARBA" id="ARBA00023125"/>
    </source>
</evidence>
<dbReference type="InterPro" id="IPR028082">
    <property type="entry name" value="Peripla_BP_I"/>
</dbReference>
<evidence type="ECO:0000313" key="6">
    <source>
        <dbReference type="Proteomes" id="UP000314251"/>
    </source>
</evidence>
<dbReference type="Pfam" id="PF13377">
    <property type="entry name" value="Peripla_BP_3"/>
    <property type="match status" value="1"/>
</dbReference>
<dbReference type="PANTHER" id="PTHR30146">
    <property type="entry name" value="LACI-RELATED TRANSCRIPTIONAL REPRESSOR"/>
    <property type="match status" value="1"/>
</dbReference>
<dbReference type="InterPro" id="IPR046335">
    <property type="entry name" value="LacI/GalR-like_sensor"/>
</dbReference>
<dbReference type="GO" id="GO:0003700">
    <property type="term" value="F:DNA-binding transcription factor activity"/>
    <property type="evidence" value="ECO:0007669"/>
    <property type="project" value="TreeGrafter"/>
</dbReference>
<dbReference type="SUPFAM" id="SSF47413">
    <property type="entry name" value="lambda repressor-like DNA-binding domains"/>
    <property type="match status" value="1"/>
</dbReference>
<dbReference type="PROSITE" id="PS50932">
    <property type="entry name" value="HTH_LACI_2"/>
    <property type="match status" value="1"/>
</dbReference>
<dbReference type="Pfam" id="PF00356">
    <property type="entry name" value="LacI"/>
    <property type="match status" value="1"/>
</dbReference>
<name>A0A5N6ADM8_9ACTN</name>
<evidence type="ECO:0000313" key="5">
    <source>
        <dbReference type="EMBL" id="KAB8165900.1"/>
    </source>
</evidence>
<organism evidence="5 6">
    <name type="scientific">Streptomyces mimosae</name>
    <dbReference type="NCBI Taxonomy" id="2586635"/>
    <lineage>
        <taxon>Bacteria</taxon>
        <taxon>Bacillati</taxon>
        <taxon>Actinomycetota</taxon>
        <taxon>Actinomycetes</taxon>
        <taxon>Kitasatosporales</taxon>
        <taxon>Streptomycetaceae</taxon>
        <taxon>Streptomyces</taxon>
    </lineage>
</organism>
<accession>A0A5N6ADM8</accession>
<dbReference type="Gene3D" id="1.10.260.40">
    <property type="entry name" value="lambda repressor-like DNA-binding domains"/>
    <property type="match status" value="1"/>
</dbReference>
<sequence>MERVATMRDVAVRAGVSVTTVSRVVNATGYVGAATRRAVEEAIAELGFVPSASARGLVARRTWMLGLCLPDVGQTQADLAEPVRLGPRVEVVTDDEAAPGVLSWGSLYFGEVVRGAEYAAWQTGYTVTVLVARPPEAEARVRDLAGRVDGLVVVAGTLPDELLEHVAHRVPVVLLAGPRPAGGYDHVGVDNARGMRVLVEHLVREHGVRDAWYVGGRAGTPDDVDRFHGFRAALGSLGLTVPVEPALRGDFSRATARRLARRLVSDHRAGRTPLPGALVCANDETALGFLDVFAAEGVPVPGTVAVTGFDGIDGGRTSSPRLTTVEQPVTDLGRLAVETLDACLANPRLPRQDLVAPVRVLLRESCGAH</sequence>
<dbReference type="GO" id="GO:0000976">
    <property type="term" value="F:transcription cis-regulatory region binding"/>
    <property type="evidence" value="ECO:0007669"/>
    <property type="project" value="TreeGrafter"/>
</dbReference>
<protein>
    <submittedName>
        <fullName evidence="5">LacI family DNA-binding transcriptional regulator</fullName>
    </submittedName>
</protein>
<dbReference type="SUPFAM" id="SSF53822">
    <property type="entry name" value="Periplasmic binding protein-like I"/>
    <property type="match status" value="1"/>
</dbReference>
<dbReference type="PRINTS" id="PR00036">
    <property type="entry name" value="HTHLACI"/>
</dbReference>